<organism evidence="2">
    <name type="scientific">uncultured bacterium Rifle_16ft_4_minimus_37862</name>
    <dbReference type="NCBI Taxonomy" id="1665157"/>
    <lineage>
        <taxon>Bacteria</taxon>
        <taxon>environmental samples</taxon>
    </lineage>
</organism>
<dbReference type="InterPro" id="IPR003692">
    <property type="entry name" value="Hydantoinase_B"/>
</dbReference>
<dbReference type="EC" id="3.5.2.14" evidence="2"/>
<protein>
    <submittedName>
        <fullName evidence="2">5-oxoprolinase (ATP-hydrolyzing), N-methylhydantoinase B</fullName>
        <ecNumber evidence="2">3.5.2.14</ecNumber>
        <ecNumber evidence="2">3.5.2.9</ecNumber>
    </submittedName>
</protein>
<feature type="domain" description="Hydantoinase B/oxoprolinase" evidence="1">
    <location>
        <begin position="4"/>
        <end position="514"/>
    </location>
</feature>
<dbReference type="Pfam" id="PF02538">
    <property type="entry name" value="Hydantoinase_B"/>
    <property type="match status" value="1"/>
</dbReference>
<dbReference type="PANTHER" id="PTHR11365:SF23">
    <property type="entry name" value="HYPOTHETICAL 5-OXOPROLINASE (EUROFUNG)-RELATED"/>
    <property type="match status" value="1"/>
</dbReference>
<name>A0A0H4T8I7_9BACT</name>
<dbReference type="GO" id="GO:0005829">
    <property type="term" value="C:cytosol"/>
    <property type="evidence" value="ECO:0007669"/>
    <property type="project" value="TreeGrafter"/>
</dbReference>
<dbReference type="GO" id="GO:0006749">
    <property type="term" value="P:glutathione metabolic process"/>
    <property type="evidence" value="ECO:0007669"/>
    <property type="project" value="TreeGrafter"/>
</dbReference>
<reference evidence="2" key="1">
    <citation type="journal article" date="2015" name="ISME J.">
        <title>Aquifer environment selects for microbial species cohorts in sediment and groundwater.</title>
        <authorList>
            <person name="Hug L.A."/>
            <person name="Thomas B.C."/>
            <person name="Brown C.T."/>
            <person name="Frischkorn K.R."/>
            <person name="Williams K.H."/>
            <person name="Tringe S.G."/>
            <person name="Banfield J.F."/>
        </authorList>
    </citation>
    <scope>NUCLEOTIDE SEQUENCE</scope>
</reference>
<dbReference type="EMBL" id="KT007007">
    <property type="protein sequence ID" value="AKQ03065.1"/>
    <property type="molecule type" value="Genomic_DNA"/>
</dbReference>
<keyword evidence="2" id="KW-0378">Hydrolase</keyword>
<evidence type="ECO:0000259" key="1">
    <source>
        <dbReference type="Pfam" id="PF02538"/>
    </source>
</evidence>
<dbReference type="EC" id="3.5.2.9" evidence="2"/>
<evidence type="ECO:0000313" key="2">
    <source>
        <dbReference type="EMBL" id="AKQ03065.1"/>
    </source>
</evidence>
<dbReference type="GO" id="GO:0017168">
    <property type="term" value="F:5-oxoprolinase (ATP-hydrolyzing) activity"/>
    <property type="evidence" value="ECO:0007669"/>
    <property type="project" value="UniProtKB-EC"/>
</dbReference>
<dbReference type="PANTHER" id="PTHR11365">
    <property type="entry name" value="5-OXOPROLINASE RELATED"/>
    <property type="match status" value="1"/>
</dbReference>
<dbReference type="GO" id="GO:0047423">
    <property type="term" value="F:N-methylhydantoinase (ATP-hydrolyzing) activity"/>
    <property type="evidence" value="ECO:0007669"/>
    <property type="project" value="UniProtKB-EC"/>
</dbReference>
<proteinExistence type="predicted"/>
<accession>A0A0H4T8I7</accession>
<dbReference type="InterPro" id="IPR045079">
    <property type="entry name" value="Oxoprolinase-like"/>
</dbReference>
<dbReference type="AlphaFoldDB" id="A0A0H4T8I7"/>
<sequence>MSFDPVTLEICWNRLIGVVNEQAAALQRTSFTSIVREAGDLSAGVFDRRGFMVAQAVTGTPGHINSMALAMKHFLAACPLETLRPGDVLITNDPWLTSGHLNDVTICSPVFRGDECVAFFASTCHTADIGGHVLSAEAREVYEEGLQIPILKLYEAGRPNAALVAMIRANVRLPDMVLGDFHAQIAGGAVGGERLLEFMAEFGLERLEPLADEIIGRTERALREAIRALRPGVYEHAITSDGFDEPITIRARCEVRGDELRIDYAGSSPASRRGVNVVMNYTEAYTTYGVKVIVSPEVPNNEGAFRPLRITAPEGSVLNVGRPAAVAARHVIGHFLPHVVAGALGQALPDRVMAEGSANIWGIQVSGRDLAGAPFTYVTFCSGGTGARATKDGLSATAFPSGVLGTPVEVLEQLSPLVVERKGLREGSGGAGRYRGGLGQTIAFRVRTREPYACSILGDRTRTPAAGFLGGGPGAPGLVLIDGVAPPNPKAEQLVAPGALVEVRLPGGGGYGPPAQRDPELVARDLLEGYARSR</sequence>